<dbReference type="KEGG" id="tsph:KIH39_05805"/>
<keyword evidence="1" id="KW-0472">Membrane</keyword>
<keyword evidence="1" id="KW-0812">Transmembrane</keyword>
<proteinExistence type="predicted"/>
<reference evidence="2" key="1">
    <citation type="submission" date="2021-05" db="EMBL/GenBank/DDBJ databases">
        <title>Complete genome sequence of the cellulolytic planctomycete Telmatocola sphagniphila SP2T and characterization of the first cellulase from planctomycetes.</title>
        <authorList>
            <person name="Rakitin A.L."/>
            <person name="Beletsky A.V."/>
            <person name="Naumoff D.G."/>
            <person name="Kulichevskaya I.S."/>
            <person name="Mardanov A.V."/>
            <person name="Ravin N.V."/>
            <person name="Dedysh S.N."/>
        </authorList>
    </citation>
    <scope>NUCLEOTIDE SEQUENCE</scope>
    <source>
        <strain evidence="2">SP2T</strain>
    </source>
</reference>
<evidence type="ECO:0000313" key="3">
    <source>
        <dbReference type="Proteomes" id="UP000676194"/>
    </source>
</evidence>
<gene>
    <name evidence="2" type="ORF">KIH39_05805</name>
</gene>
<evidence type="ECO:0008006" key="4">
    <source>
        <dbReference type="Google" id="ProtNLM"/>
    </source>
</evidence>
<dbReference type="AlphaFoldDB" id="A0A8E6EW48"/>
<dbReference type="RefSeq" id="WP_213498316.1">
    <property type="nucleotide sequence ID" value="NZ_CP074694.1"/>
</dbReference>
<name>A0A8E6EW48_9BACT</name>
<dbReference type="EMBL" id="CP074694">
    <property type="protein sequence ID" value="QVL33427.1"/>
    <property type="molecule type" value="Genomic_DNA"/>
</dbReference>
<keyword evidence="3" id="KW-1185">Reference proteome</keyword>
<evidence type="ECO:0000313" key="2">
    <source>
        <dbReference type="EMBL" id="QVL33427.1"/>
    </source>
</evidence>
<dbReference type="Proteomes" id="UP000676194">
    <property type="component" value="Chromosome"/>
</dbReference>
<feature type="transmembrane region" description="Helical" evidence="1">
    <location>
        <begin position="91"/>
        <end position="122"/>
    </location>
</feature>
<protein>
    <recommendedName>
        <fullName evidence="4">DUF4190 domain-containing protein</fullName>
    </recommendedName>
</protein>
<feature type="transmembrane region" description="Helical" evidence="1">
    <location>
        <begin position="12"/>
        <end position="34"/>
    </location>
</feature>
<keyword evidence="1" id="KW-1133">Transmembrane helix</keyword>
<sequence length="123" mass="12789">MNVIHKNPVLCPMAMGGFVLSVLSQILAYLGTFGPAPFGAIRIPFKALEGAQALLVYGGTFIFPILLGLLGAGLGAYSFQSIDRSGGHLKGNAAAVFAVLLGLFSVVISTIGTFAVLIYPLIY</sequence>
<accession>A0A8E6EW48</accession>
<evidence type="ECO:0000256" key="1">
    <source>
        <dbReference type="SAM" id="Phobius"/>
    </source>
</evidence>
<organism evidence="2 3">
    <name type="scientific">Telmatocola sphagniphila</name>
    <dbReference type="NCBI Taxonomy" id="1123043"/>
    <lineage>
        <taxon>Bacteria</taxon>
        <taxon>Pseudomonadati</taxon>
        <taxon>Planctomycetota</taxon>
        <taxon>Planctomycetia</taxon>
        <taxon>Gemmatales</taxon>
        <taxon>Gemmataceae</taxon>
    </lineage>
</organism>
<feature type="transmembrane region" description="Helical" evidence="1">
    <location>
        <begin position="54"/>
        <end position="79"/>
    </location>
</feature>